<gene>
    <name evidence="1" type="ORF">MNBD_PLANCTO03-119</name>
</gene>
<dbReference type="AlphaFoldDB" id="A0A3B1D8M4"/>
<proteinExistence type="predicted"/>
<reference evidence="1" key="1">
    <citation type="submission" date="2018-06" db="EMBL/GenBank/DDBJ databases">
        <authorList>
            <person name="Zhirakovskaya E."/>
        </authorList>
    </citation>
    <scope>NUCLEOTIDE SEQUENCE</scope>
</reference>
<evidence type="ECO:0000313" key="1">
    <source>
        <dbReference type="EMBL" id="VAX37082.1"/>
    </source>
</evidence>
<organism evidence="1">
    <name type="scientific">hydrothermal vent metagenome</name>
    <dbReference type="NCBI Taxonomy" id="652676"/>
    <lineage>
        <taxon>unclassified sequences</taxon>
        <taxon>metagenomes</taxon>
        <taxon>ecological metagenomes</taxon>
    </lineage>
</organism>
<sequence length="99" mass="11439">EVIAAFREAHRLQGLVFDSQRTLSELEKERSEIAKDQSRIRQNMGSIDRKSDLYSRYMQKLTTQETRLEDITESIATTTAERDARQKTLDSYIAGLNVD</sequence>
<accession>A0A3B1D8M4</accession>
<feature type="non-terminal residue" evidence="1">
    <location>
        <position position="1"/>
    </location>
</feature>
<name>A0A3B1D8M4_9ZZZZ</name>
<dbReference type="EMBL" id="UOGK01000100">
    <property type="protein sequence ID" value="VAX37082.1"/>
    <property type="molecule type" value="Genomic_DNA"/>
</dbReference>
<protein>
    <submittedName>
        <fullName evidence="1">Uncharacterized protein</fullName>
    </submittedName>
</protein>